<proteinExistence type="predicted"/>
<dbReference type="AlphaFoldDB" id="A0A9P6GDN1"/>
<comment type="caution">
    <text evidence="3">The sequence shown here is derived from an EMBL/GenBank/DDBJ whole genome shotgun (WGS) entry which is preliminary data.</text>
</comment>
<reference evidence="3" key="1">
    <citation type="journal article" date="2020" name="Mol. Plant Microbe Interact.">
        <title>Genome Sequence of the Biocontrol Agent Coniothyrium minitans strain Conio (IMI 134523).</title>
        <authorList>
            <person name="Patel D."/>
            <person name="Shittu T.A."/>
            <person name="Baroncelli R."/>
            <person name="Muthumeenakshi S."/>
            <person name="Osborne T.H."/>
            <person name="Janganan T.K."/>
            <person name="Sreenivasaprasad S."/>
        </authorList>
    </citation>
    <scope>NUCLEOTIDE SEQUENCE</scope>
    <source>
        <strain evidence="3">Conio</strain>
    </source>
</reference>
<feature type="region of interest" description="Disordered" evidence="1">
    <location>
        <begin position="32"/>
        <end position="115"/>
    </location>
</feature>
<feature type="chain" id="PRO_5040211958" evidence="2">
    <location>
        <begin position="25"/>
        <end position="148"/>
    </location>
</feature>
<keyword evidence="2" id="KW-0732">Signal</keyword>
<feature type="compositionally biased region" description="Low complexity" evidence="1">
    <location>
        <begin position="41"/>
        <end position="57"/>
    </location>
</feature>
<evidence type="ECO:0000256" key="2">
    <source>
        <dbReference type="SAM" id="SignalP"/>
    </source>
</evidence>
<dbReference type="OrthoDB" id="3792543at2759"/>
<keyword evidence="4" id="KW-1185">Reference proteome</keyword>
<sequence length="148" mass="15428">MKPKSSSHCATWSCLFFFLSLSAAAGLCTPTAGPLLPPGAPSHAPAQHPAPPGRRAQSSPSQLLQRRAPAQDAAPPPPSGPASRSPRPQVDPLPSSSESPNKSRARRRSAASRRANTGVCTFTVSQVRVCTPDSTSPAPANYLQIKTL</sequence>
<protein>
    <submittedName>
        <fullName evidence="3">Uncharacterized protein</fullName>
    </submittedName>
</protein>
<accession>A0A9P6GDN1</accession>
<organism evidence="3 4">
    <name type="scientific">Paraphaeosphaeria minitans</name>
    <dbReference type="NCBI Taxonomy" id="565426"/>
    <lineage>
        <taxon>Eukaryota</taxon>
        <taxon>Fungi</taxon>
        <taxon>Dikarya</taxon>
        <taxon>Ascomycota</taxon>
        <taxon>Pezizomycotina</taxon>
        <taxon>Dothideomycetes</taxon>
        <taxon>Pleosporomycetidae</taxon>
        <taxon>Pleosporales</taxon>
        <taxon>Massarineae</taxon>
        <taxon>Didymosphaeriaceae</taxon>
        <taxon>Paraphaeosphaeria</taxon>
    </lineage>
</organism>
<evidence type="ECO:0000313" key="3">
    <source>
        <dbReference type="EMBL" id="KAF9732440.1"/>
    </source>
</evidence>
<dbReference type="EMBL" id="WJXW01000010">
    <property type="protein sequence ID" value="KAF9732440.1"/>
    <property type="molecule type" value="Genomic_DNA"/>
</dbReference>
<dbReference type="Proteomes" id="UP000756921">
    <property type="component" value="Unassembled WGS sequence"/>
</dbReference>
<name>A0A9P6GDN1_9PLEO</name>
<feature type="signal peptide" evidence="2">
    <location>
        <begin position="1"/>
        <end position="24"/>
    </location>
</feature>
<evidence type="ECO:0000256" key="1">
    <source>
        <dbReference type="SAM" id="MobiDB-lite"/>
    </source>
</evidence>
<gene>
    <name evidence="3" type="ORF">PMIN01_09298</name>
</gene>
<evidence type="ECO:0000313" key="4">
    <source>
        <dbReference type="Proteomes" id="UP000756921"/>
    </source>
</evidence>